<dbReference type="RefSeq" id="WP_214299034.1">
    <property type="nucleotide sequence ID" value="NZ_JAHDYS010000009.1"/>
</dbReference>
<gene>
    <name evidence="1" type="ORF">KJB30_10815</name>
</gene>
<comment type="caution">
    <text evidence="1">The sequence shown here is derived from an EMBL/GenBank/DDBJ whole genome shotgun (WGS) entry which is preliminary data.</text>
</comment>
<evidence type="ECO:0000313" key="1">
    <source>
        <dbReference type="EMBL" id="MBT1072279.1"/>
    </source>
</evidence>
<organism evidence="1 2">
    <name type="scientific">Pelotalea chapellei</name>
    <dbReference type="NCBI Taxonomy" id="44671"/>
    <lineage>
        <taxon>Bacteria</taxon>
        <taxon>Pseudomonadati</taxon>
        <taxon>Thermodesulfobacteriota</taxon>
        <taxon>Desulfuromonadia</taxon>
        <taxon>Geobacterales</taxon>
        <taxon>Geobacteraceae</taxon>
        <taxon>Pelotalea</taxon>
    </lineage>
</organism>
<protein>
    <submittedName>
        <fullName evidence="1">Uncharacterized protein</fullName>
    </submittedName>
</protein>
<reference evidence="1 2" key="1">
    <citation type="submission" date="2021-05" db="EMBL/GenBank/DDBJ databases">
        <title>The draft genome of Geobacter chapellei DSM 13688.</title>
        <authorList>
            <person name="Xu Z."/>
            <person name="Masuda Y."/>
            <person name="Itoh H."/>
            <person name="Senoo K."/>
        </authorList>
    </citation>
    <scope>NUCLEOTIDE SEQUENCE [LARGE SCALE GENOMIC DNA]</scope>
    <source>
        <strain evidence="1 2">DSM 13688</strain>
    </source>
</reference>
<evidence type="ECO:0000313" key="2">
    <source>
        <dbReference type="Proteomes" id="UP000784128"/>
    </source>
</evidence>
<keyword evidence="2" id="KW-1185">Reference proteome</keyword>
<dbReference type="Proteomes" id="UP000784128">
    <property type="component" value="Unassembled WGS sequence"/>
</dbReference>
<name>A0ABS5U9D4_9BACT</name>
<proteinExistence type="predicted"/>
<accession>A0ABS5U9D4</accession>
<sequence length="47" mass="4901">MNSLTEVEGKLIFDFSASVIIAGGENEGRKQVGSGIAAGTTECIRRS</sequence>
<dbReference type="EMBL" id="JAHDYS010000009">
    <property type="protein sequence ID" value="MBT1072279.1"/>
    <property type="molecule type" value="Genomic_DNA"/>
</dbReference>